<feature type="region of interest" description="Disordered" evidence="6">
    <location>
        <begin position="1"/>
        <end position="40"/>
    </location>
</feature>
<comment type="caution">
    <text evidence="8">The sequence shown here is derived from an EMBL/GenBank/DDBJ whole genome shotgun (WGS) entry which is preliminary data.</text>
</comment>
<dbReference type="PANTHER" id="PTHR12815:SF18">
    <property type="entry name" value="SORTING AND ASSEMBLY MACHINERY COMPONENT 50 HOMOLOG"/>
    <property type="match status" value="1"/>
</dbReference>
<proteinExistence type="inferred from homology"/>
<dbReference type="Pfam" id="PF01103">
    <property type="entry name" value="Omp85"/>
    <property type="match status" value="1"/>
</dbReference>
<accession>A0A8J2HKF2</accession>
<keyword evidence="9" id="KW-1185">Reference proteome</keyword>
<comment type="subcellular location">
    <subcellularLocation>
        <location evidence="1">Mitochondrion outer membrane</location>
        <topology evidence="1">Multi-pass membrane protein</topology>
    </subcellularLocation>
</comment>
<comment type="similarity">
    <text evidence="2">Belongs to the SAM50/omp85 family.</text>
</comment>
<protein>
    <submittedName>
        <fullName evidence="8">Similar to samm50a: Sorting and assembly machinery component 50 homolog A (Danio rerio)</fullName>
    </submittedName>
</protein>
<dbReference type="OrthoDB" id="1724197at2759"/>
<evidence type="ECO:0000256" key="6">
    <source>
        <dbReference type="SAM" id="MobiDB-lite"/>
    </source>
</evidence>
<dbReference type="GO" id="GO:0005741">
    <property type="term" value="C:mitochondrial outer membrane"/>
    <property type="evidence" value="ECO:0007669"/>
    <property type="project" value="UniProtKB-SubCell"/>
</dbReference>
<organism evidence="8 9">
    <name type="scientific">Cotesia congregata</name>
    <name type="common">Parasitoid wasp</name>
    <name type="synonym">Apanteles congregatus</name>
    <dbReference type="NCBI Taxonomy" id="51543"/>
    <lineage>
        <taxon>Eukaryota</taxon>
        <taxon>Metazoa</taxon>
        <taxon>Ecdysozoa</taxon>
        <taxon>Arthropoda</taxon>
        <taxon>Hexapoda</taxon>
        <taxon>Insecta</taxon>
        <taxon>Pterygota</taxon>
        <taxon>Neoptera</taxon>
        <taxon>Endopterygota</taxon>
        <taxon>Hymenoptera</taxon>
        <taxon>Apocrita</taxon>
        <taxon>Ichneumonoidea</taxon>
        <taxon>Braconidae</taxon>
        <taxon>Microgastrinae</taxon>
        <taxon>Cotesia</taxon>
    </lineage>
</organism>
<keyword evidence="5" id="KW-0472">Membrane</keyword>
<dbReference type="InterPro" id="IPR039910">
    <property type="entry name" value="D15-like"/>
</dbReference>
<evidence type="ECO:0000256" key="2">
    <source>
        <dbReference type="ARBA" id="ARBA00010913"/>
    </source>
</evidence>
<evidence type="ECO:0000256" key="5">
    <source>
        <dbReference type="ARBA" id="ARBA00023136"/>
    </source>
</evidence>
<gene>
    <name evidence="8" type="ORF">HICCMSTLAB_LOCUS11982</name>
</gene>
<dbReference type="EMBL" id="CAJNRD030001123">
    <property type="protein sequence ID" value="CAG5104398.1"/>
    <property type="molecule type" value="Genomic_DNA"/>
</dbReference>
<evidence type="ECO:0000256" key="3">
    <source>
        <dbReference type="ARBA" id="ARBA00022452"/>
    </source>
</evidence>
<dbReference type="AlphaFoldDB" id="A0A8J2HKF2"/>
<evidence type="ECO:0000313" key="8">
    <source>
        <dbReference type="EMBL" id="CAG5104398.1"/>
    </source>
</evidence>
<evidence type="ECO:0000313" key="9">
    <source>
        <dbReference type="Proteomes" id="UP000786811"/>
    </source>
</evidence>
<name>A0A8J2HKF2_COTCN</name>
<feature type="compositionally biased region" description="Basic and acidic residues" evidence="6">
    <location>
        <begin position="1"/>
        <end position="17"/>
    </location>
</feature>
<feature type="domain" description="Bacterial surface antigen (D15)" evidence="7">
    <location>
        <begin position="162"/>
        <end position="479"/>
    </location>
</feature>
<dbReference type="GO" id="GO:0045040">
    <property type="term" value="P:protein insertion into mitochondrial outer membrane"/>
    <property type="evidence" value="ECO:0007669"/>
    <property type="project" value="TreeGrafter"/>
</dbReference>
<sequence>MGVLHAKEPNIPKDYRMSPETYPSNPLQPEVPPRSDVHDNSGPAAVVRTIDLHQRIRVDKVHIDGLVRTKDDIVKAQVMDLFKAKDFRQVVDHAQTVRNKLESIGCFNKIGVSIDTSKGPNASPDGVEVTFNVKELNRLSGGISTMIGNNEGSVLIQGKAPNIFGRGERLQAEYSYGSRSTSNINISAVKPFVDNWLHTILTTSVFSTATDVPWSGYKEKDNGILIDVAIAPGALKHNFQYEATYRNIIGTKDATFRVREQCGPSLKSSLRHICSIDKRDDTIFPTGGSHVSFSTELAGLGGDTGFMKYEFMLQSNWTPLEFLTFQLGAQAGFLREISNDLQVNISDLFFLGGPMNIRGFPRRGLGPHCDNYAMGGNTFWALALHLYTPLPFRPGKNSFGDLFRLHGFINGGNLGNVSFQKDGDYSDYSKIFTENVRWSAGAGIAMKLGGIARIELNLVMPLMMGRHDMFQQYQFGIGVQYL</sequence>
<reference evidence="8" key="1">
    <citation type="submission" date="2021-04" db="EMBL/GenBank/DDBJ databases">
        <authorList>
            <person name="Chebbi M.A.C M."/>
        </authorList>
    </citation>
    <scope>NUCLEOTIDE SEQUENCE</scope>
</reference>
<dbReference type="Gene3D" id="2.40.160.50">
    <property type="entry name" value="membrane protein fhac: a member of the omp85/tpsb transporter family"/>
    <property type="match status" value="1"/>
</dbReference>
<evidence type="ECO:0000256" key="1">
    <source>
        <dbReference type="ARBA" id="ARBA00004374"/>
    </source>
</evidence>
<evidence type="ECO:0000259" key="7">
    <source>
        <dbReference type="Pfam" id="PF01103"/>
    </source>
</evidence>
<dbReference type="GO" id="GO:0033108">
    <property type="term" value="P:mitochondrial respiratory chain complex assembly"/>
    <property type="evidence" value="ECO:0007669"/>
    <property type="project" value="TreeGrafter"/>
</dbReference>
<evidence type="ECO:0000256" key="4">
    <source>
        <dbReference type="ARBA" id="ARBA00022692"/>
    </source>
</evidence>
<keyword evidence="4" id="KW-0812">Transmembrane</keyword>
<dbReference type="Proteomes" id="UP000786811">
    <property type="component" value="Unassembled WGS sequence"/>
</dbReference>
<dbReference type="PANTHER" id="PTHR12815">
    <property type="entry name" value="SORTING AND ASSEMBLY MACHINERY SAMM50 PROTEIN FAMILY MEMBER"/>
    <property type="match status" value="1"/>
</dbReference>
<dbReference type="InterPro" id="IPR000184">
    <property type="entry name" value="Bac_surfAg_D15"/>
</dbReference>
<keyword evidence="3" id="KW-1134">Transmembrane beta strand</keyword>
<dbReference type="Gene3D" id="3.10.20.310">
    <property type="entry name" value="membrane protein fhac"/>
    <property type="match status" value="1"/>
</dbReference>